<evidence type="ECO:0000313" key="2">
    <source>
        <dbReference type="EMBL" id="VDN45919.1"/>
    </source>
</evidence>
<name>A0A3P7RYR6_9FIRM</name>
<dbReference type="KEGG" id="cbar:PATL70BA_0080"/>
<reference evidence="2 3" key="1">
    <citation type="submission" date="2018-09" db="EMBL/GenBank/DDBJ databases">
        <authorList>
            <person name="Postec A."/>
        </authorList>
    </citation>
    <scope>NUCLEOTIDE SEQUENCE [LARGE SCALE GENOMIC DNA]</scope>
    <source>
        <strain evidence="2">70B-A</strain>
    </source>
</reference>
<feature type="domain" description="Ribosomal protein eL8/eL30/eS12/Gadd45" evidence="1">
    <location>
        <begin position="14"/>
        <end position="101"/>
    </location>
</feature>
<dbReference type="InterPro" id="IPR029064">
    <property type="entry name" value="Ribosomal_eL30-like_sf"/>
</dbReference>
<proteinExistence type="predicted"/>
<accession>A0A3P7RYR6</accession>
<dbReference type="Proteomes" id="UP000279029">
    <property type="component" value="Chromosome"/>
</dbReference>
<dbReference type="InterPro" id="IPR004038">
    <property type="entry name" value="Ribosomal_eL8/eL30/eS12/Gad45"/>
</dbReference>
<keyword evidence="3" id="KW-1185">Reference proteome</keyword>
<evidence type="ECO:0000259" key="1">
    <source>
        <dbReference type="Pfam" id="PF01248"/>
    </source>
</evidence>
<protein>
    <submittedName>
        <fullName evidence="2">K-turn RNA binding protein</fullName>
    </submittedName>
</protein>
<organism evidence="2 3">
    <name type="scientific">Petrocella atlantisensis</name>
    <dbReference type="NCBI Taxonomy" id="2173034"/>
    <lineage>
        <taxon>Bacteria</taxon>
        <taxon>Bacillati</taxon>
        <taxon>Bacillota</taxon>
        <taxon>Clostridia</taxon>
        <taxon>Lachnospirales</taxon>
        <taxon>Vallitaleaceae</taxon>
        <taxon>Petrocella</taxon>
    </lineage>
</organism>
<dbReference type="SUPFAM" id="SSF55315">
    <property type="entry name" value="L30e-like"/>
    <property type="match status" value="1"/>
</dbReference>
<dbReference type="AlphaFoldDB" id="A0A3P7RYR6"/>
<dbReference type="Pfam" id="PF01248">
    <property type="entry name" value="Ribosomal_L7Ae"/>
    <property type="match status" value="1"/>
</dbReference>
<dbReference type="Gene3D" id="3.30.1330.30">
    <property type="match status" value="1"/>
</dbReference>
<evidence type="ECO:0000313" key="3">
    <source>
        <dbReference type="Proteomes" id="UP000279029"/>
    </source>
</evidence>
<sequence length="111" mass="12029">MMLYVRRSKTLNNIFSMIGLAMKAGKVLSGEFSVETGIKNSSVLLCIIASDASDNTKKKFTNMCAYRQIKMITLGDKISLGKAIGKEYRATIGIVDEGFANAILSKVGEQA</sequence>
<gene>
    <name evidence="2" type="primary">rulQ</name>
    <name evidence="2" type="ORF">PATL70BA_0080</name>
</gene>
<dbReference type="EMBL" id="LR130778">
    <property type="protein sequence ID" value="VDN45919.1"/>
    <property type="molecule type" value="Genomic_DNA"/>
</dbReference>